<evidence type="ECO:0000313" key="2">
    <source>
        <dbReference type="EMBL" id="RYP04377.1"/>
    </source>
</evidence>
<gene>
    <name evidence="2" type="ORF">DL764_004471</name>
</gene>
<evidence type="ECO:0000313" key="3">
    <source>
        <dbReference type="Proteomes" id="UP000293360"/>
    </source>
</evidence>
<feature type="region of interest" description="Disordered" evidence="1">
    <location>
        <begin position="130"/>
        <end position="168"/>
    </location>
</feature>
<proteinExistence type="predicted"/>
<evidence type="ECO:0000256" key="1">
    <source>
        <dbReference type="SAM" id="MobiDB-lite"/>
    </source>
</evidence>
<comment type="caution">
    <text evidence="2">The sequence shown here is derived from an EMBL/GenBank/DDBJ whole genome shotgun (WGS) entry which is preliminary data.</text>
</comment>
<dbReference type="Proteomes" id="UP000293360">
    <property type="component" value="Unassembled WGS sequence"/>
</dbReference>
<dbReference type="OrthoDB" id="409136at2759"/>
<keyword evidence="3" id="KW-1185">Reference proteome</keyword>
<dbReference type="STRING" id="155417.A0A4Q4TG03"/>
<reference evidence="2 3" key="1">
    <citation type="submission" date="2018-06" db="EMBL/GenBank/DDBJ databases">
        <title>Complete Genomes of Monosporascus.</title>
        <authorList>
            <person name="Robinson A.J."/>
            <person name="Natvig D.O."/>
        </authorList>
    </citation>
    <scope>NUCLEOTIDE SEQUENCE [LARGE SCALE GENOMIC DNA]</scope>
    <source>
        <strain evidence="2 3">CBS 110550</strain>
    </source>
</reference>
<dbReference type="EMBL" id="QJNU01000212">
    <property type="protein sequence ID" value="RYP04377.1"/>
    <property type="molecule type" value="Genomic_DNA"/>
</dbReference>
<name>A0A4Q4TG03_9PEZI</name>
<protein>
    <submittedName>
        <fullName evidence="2">Uncharacterized protein</fullName>
    </submittedName>
</protein>
<organism evidence="2 3">
    <name type="scientific">Monosporascus ibericus</name>
    <dbReference type="NCBI Taxonomy" id="155417"/>
    <lineage>
        <taxon>Eukaryota</taxon>
        <taxon>Fungi</taxon>
        <taxon>Dikarya</taxon>
        <taxon>Ascomycota</taxon>
        <taxon>Pezizomycotina</taxon>
        <taxon>Sordariomycetes</taxon>
        <taxon>Xylariomycetidae</taxon>
        <taxon>Xylariales</taxon>
        <taxon>Xylariales incertae sedis</taxon>
        <taxon>Monosporascus</taxon>
    </lineage>
</organism>
<sequence length="316" mass="35186">MGIAAQTATPTIIFCCEVVLHRREIRNIIKNSGILDKYPGIKTGHMPRAPDFDQLVLLALRADNWTTARISIKPSPDAPGSQLVVGWSRNDMEGSTMATVGGVIRVRNKYFYTTVAHTFQHNITASSTTGNFDTDTFEPSDEDYCSFDGDSESEVDDEQSTGSSCKFTEPLGSYDDKLETWIKGKTIWDNPADQTQKQLIQDNPTAPDRAPRLDSDAVALVYDFEFDHPGEVFLAKLERPETGLDYALIEVQDPRHSSEAETTASPTYAIGRFKHITMGIYDKTIWAPLVPRGPFASRWRLAEISPSANFIVRNSN</sequence>
<dbReference type="AlphaFoldDB" id="A0A4Q4TG03"/>
<accession>A0A4Q4TG03</accession>
<feature type="compositionally biased region" description="Acidic residues" evidence="1">
    <location>
        <begin position="135"/>
        <end position="159"/>
    </location>
</feature>